<evidence type="ECO:0000259" key="5">
    <source>
        <dbReference type="Pfam" id="PF01494"/>
    </source>
</evidence>
<dbReference type="InterPro" id="IPR002938">
    <property type="entry name" value="FAD-bd"/>
</dbReference>
<keyword evidence="2" id="KW-0274">FAD</keyword>
<feature type="region of interest" description="Disordered" evidence="4">
    <location>
        <begin position="676"/>
        <end position="707"/>
    </location>
</feature>
<proteinExistence type="predicted"/>
<dbReference type="OrthoDB" id="5428495at2759"/>
<feature type="compositionally biased region" description="Low complexity" evidence="4">
    <location>
        <begin position="464"/>
        <end position="482"/>
    </location>
</feature>
<dbReference type="EMBL" id="LFMY01000008">
    <property type="protein sequence ID" value="OKL59270.1"/>
    <property type="molecule type" value="Genomic_DNA"/>
</dbReference>
<dbReference type="InterPro" id="IPR025040">
    <property type="entry name" value="DUF3984"/>
</dbReference>
<feature type="compositionally biased region" description="Basic and acidic residues" evidence="4">
    <location>
        <begin position="535"/>
        <end position="545"/>
    </location>
</feature>
<feature type="region of interest" description="Disordered" evidence="4">
    <location>
        <begin position="572"/>
        <end position="655"/>
    </location>
</feature>
<evidence type="ECO:0000256" key="2">
    <source>
        <dbReference type="ARBA" id="ARBA00022827"/>
    </source>
</evidence>
<dbReference type="GO" id="GO:0044550">
    <property type="term" value="P:secondary metabolite biosynthetic process"/>
    <property type="evidence" value="ECO:0007669"/>
    <property type="project" value="TreeGrafter"/>
</dbReference>
<dbReference type="Pfam" id="PF13136">
    <property type="entry name" value="DUF3984"/>
    <property type="match status" value="1"/>
</dbReference>
<name>A0A225AFB8_TALAT</name>
<dbReference type="AlphaFoldDB" id="A0A225AFB8"/>
<comment type="caution">
    <text evidence="6">The sequence shown here is derived from an EMBL/GenBank/DDBJ whole genome shotgun (WGS) entry which is preliminary data.</text>
</comment>
<dbReference type="SUPFAM" id="SSF51905">
    <property type="entry name" value="FAD/NAD(P)-binding domain"/>
    <property type="match status" value="1"/>
</dbReference>
<dbReference type="SUPFAM" id="SSF54373">
    <property type="entry name" value="FAD-linked reductases, C-terminal domain"/>
    <property type="match status" value="1"/>
</dbReference>
<dbReference type="GeneID" id="31005432"/>
<gene>
    <name evidence="6" type="ORF">UA08_05676</name>
</gene>
<dbReference type="Pfam" id="PF01494">
    <property type="entry name" value="FAD_binding_3"/>
    <property type="match status" value="1"/>
</dbReference>
<protein>
    <recommendedName>
        <fullName evidence="5">FAD-binding domain-containing protein</fullName>
    </recommendedName>
</protein>
<dbReference type="Gene3D" id="3.50.50.60">
    <property type="entry name" value="FAD/NAD(P)-binding domain"/>
    <property type="match status" value="1"/>
</dbReference>
<feature type="region of interest" description="Disordered" evidence="4">
    <location>
        <begin position="516"/>
        <end position="545"/>
    </location>
</feature>
<keyword evidence="3" id="KW-0560">Oxidoreductase</keyword>
<organism evidence="6 7">
    <name type="scientific">Talaromyces atroroseus</name>
    <dbReference type="NCBI Taxonomy" id="1441469"/>
    <lineage>
        <taxon>Eukaryota</taxon>
        <taxon>Fungi</taxon>
        <taxon>Dikarya</taxon>
        <taxon>Ascomycota</taxon>
        <taxon>Pezizomycotina</taxon>
        <taxon>Eurotiomycetes</taxon>
        <taxon>Eurotiomycetidae</taxon>
        <taxon>Eurotiales</taxon>
        <taxon>Trichocomaceae</taxon>
        <taxon>Talaromyces</taxon>
        <taxon>Talaromyces sect. Trachyspermi</taxon>
    </lineage>
</organism>
<dbReference type="InterPro" id="IPR036188">
    <property type="entry name" value="FAD/NAD-bd_sf"/>
</dbReference>
<dbReference type="Proteomes" id="UP000214365">
    <property type="component" value="Unassembled WGS sequence"/>
</dbReference>
<feature type="compositionally biased region" description="Basic residues" evidence="4">
    <location>
        <begin position="587"/>
        <end position="604"/>
    </location>
</feature>
<reference evidence="6 7" key="1">
    <citation type="submission" date="2015-06" db="EMBL/GenBank/DDBJ databases">
        <title>Talaromyces atroroseus IBT 11181 draft genome.</title>
        <authorList>
            <person name="Rasmussen K.B."/>
            <person name="Rasmussen S."/>
            <person name="Petersen B."/>
            <person name="Sicheritz-Ponten T."/>
            <person name="Mortensen U.H."/>
            <person name="Thrane U."/>
        </authorList>
    </citation>
    <scope>NUCLEOTIDE SEQUENCE [LARGE SCALE GENOMIC DNA]</scope>
    <source>
        <strain evidence="6 7">IBT 11181</strain>
    </source>
</reference>
<feature type="compositionally biased region" description="Basic residues" evidence="4">
    <location>
        <begin position="483"/>
        <end position="495"/>
    </location>
</feature>
<feature type="region of interest" description="Disordered" evidence="4">
    <location>
        <begin position="761"/>
        <end position="791"/>
    </location>
</feature>
<evidence type="ECO:0000256" key="4">
    <source>
        <dbReference type="SAM" id="MobiDB-lite"/>
    </source>
</evidence>
<feature type="region of interest" description="Disordered" evidence="4">
    <location>
        <begin position="450"/>
        <end position="502"/>
    </location>
</feature>
<sequence>MGFSEQRIAIIGGGLGGMSFINAALHVGLTNMELYERAAEFNEVGAGINITRNANSILDSYGLKEGMLKKSAHDLPYYMEYRHYRTGQYLGQVDESAKPTSRLLHRAHLLESLKDRVPESKLHLDKRLTGITKTNQDEAYRLHFQDGTHTDAEIVVGCDGIKSTVREHLNITDHPDYSGQVVYRGFVEYDDLPSDTAQLLRRTTNFRGPQRHILVLPIGNEQSNTAKAAIIGFMSESLASWTSENWMSRSDIDSLHNHVKDWCPAAQDIIAGLRKSSPDGKMMKQALYVRKPVDKWYEVNEGNAASGIILLGDSAHSTLPHQGQGSCMAIESGIALATILRYWKSNDLTAAFQFYKQLRKPRTDRITVTSYEVGKLASSQDPDAFDDKFNPGAMRERMRWIMDYDVLEDLWSRNESSRPSSHSPFRSRRSHPALNHISLAPLTPRFPIDDLPDQDDYFQNTQGSYFSSSSVPSTPPILSHSRASSRPRHHKRSKSSAHALSDSDLRSLGIVLHEQQSQHTGSLKQGSRTPVHALPPEKRKSHDSEWMLRAGLALASSAREEKGQSWLIKRESSTSLVAEADSETSRSRRTSANRHGKSTPHRSSRSSAVSTPAALSRRTSRSRELSRRASRGGFSMTAMDTEGDSSRQSRKSSIGSHLTVLPDFVDDQIRAEMASIRDRDLYDEDESDSSSYASGSETDSEMDEDEFQHLTRERGFGLGSWVDQFISWTLFGVEEDFSTSPPVPTEGVNRHTFVGFESAALTSQSEPGNDSEGDHDDHSDDGSEFADAVERAGDKGGWADASWFLRLARNAIA</sequence>
<dbReference type="PANTHER" id="PTHR46720">
    <property type="entry name" value="HYDROXYLASE, PUTATIVE (AFU_ORTHOLOGUE AFUA_3G01460)-RELATED"/>
    <property type="match status" value="1"/>
</dbReference>
<keyword evidence="1" id="KW-0285">Flavoprotein</keyword>
<dbReference type="PANTHER" id="PTHR46720:SF3">
    <property type="entry name" value="FAD-BINDING DOMAIN-CONTAINING PROTEIN-RELATED"/>
    <property type="match status" value="1"/>
</dbReference>
<dbReference type="GO" id="GO:0016491">
    <property type="term" value="F:oxidoreductase activity"/>
    <property type="evidence" value="ECO:0007669"/>
    <property type="project" value="UniProtKB-KW"/>
</dbReference>
<evidence type="ECO:0000313" key="6">
    <source>
        <dbReference type="EMBL" id="OKL59270.1"/>
    </source>
</evidence>
<dbReference type="STRING" id="1441469.A0A225AFB8"/>
<dbReference type="RefSeq" id="XP_020119391.1">
    <property type="nucleotide sequence ID" value="XM_020267972.1"/>
</dbReference>
<evidence type="ECO:0000256" key="3">
    <source>
        <dbReference type="ARBA" id="ARBA00023002"/>
    </source>
</evidence>
<evidence type="ECO:0000256" key="1">
    <source>
        <dbReference type="ARBA" id="ARBA00022630"/>
    </source>
</evidence>
<accession>A0A225AFB8</accession>
<dbReference type="GO" id="GO:0071949">
    <property type="term" value="F:FAD binding"/>
    <property type="evidence" value="ECO:0007669"/>
    <property type="project" value="InterPro"/>
</dbReference>
<feature type="domain" description="FAD-binding" evidence="5">
    <location>
        <begin position="8"/>
        <end position="341"/>
    </location>
</feature>
<keyword evidence="7" id="KW-1185">Reference proteome</keyword>
<dbReference type="InterPro" id="IPR051104">
    <property type="entry name" value="FAD_monoxygenase"/>
</dbReference>
<feature type="compositionally biased region" description="Polar residues" evidence="4">
    <location>
        <begin position="516"/>
        <end position="528"/>
    </location>
</feature>
<evidence type="ECO:0000313" key="7">
    <source>
        <dbReference type="Proteomes" id="UP000214365"/>
    </source>
</evidence>
<dbReference type="PRINTS" id="PR00420">
    <property type="entry name" value="RNGMNOXGNASE"/>
</dbReference>